<sequence>MKAKLLLLIALFESLIAISQPGIQWQKSLGGSGGDVARSVRQTLDGGYIVAGYTVSVNGDISENNGGRDIWVVKLNSTGTIEWDKSIGSMGDEEAYSIQQTTDGGYILIGMSDSDDFFGENIGDDDILIVKLNNTGNTLWVKRFGTIGTDRGHSIKQTSDGGYIASGFRGNGGIWVVKLNENGDLDANWSNTTFGGAQAWWAEQTSDGGYIVTGHFGLNPDLKVIKLDPSSNVEWQYTYGGTNADYGRSIKQTLDGGYIVAGMTQSNDGDVANNYGGQDFWVLKLNALGGLEWEKNYGGTQNDFANEIQLTSDSGYVVTGQTNSDDNDVSGNPGSFVFDYWTIKIDNTGNLLWQNCLGGGSSDFGSSIHQTTDGGYIVAGRASSNNYDVSGNQGNYDFWVVKLEAEVLGIDDNFISDVVKVYPNPVSISLNISTKTHIESVKLYNFFGKLVFESSSINKINVSDFKSGIYILKLQTSNSTTTRKIFIE</sequence>
<dbReference type="NCBIfam" id="TIGR04183">
    <property type="entry name" value="Por_Secre_tail"/>
    <property type="match status" value="1"/>
</dbReference>
<dbReference type="PANTHER" id="PTHR42754">
    <property type="entry name" value="ENDOGLUCANASE"/>
    <property type="match status" value="1"/>
</dbReference>
<evidence type="ECO:0000313" key="5">
    <source>
        <dbReference type="Proteomes" id="UP000198705"/>
    </source>
</evidence>
<evidence type="ECO:0000256" key="1">
    <source>
        <dbReference type="ARBA" id="ARBA00022729"/>
    </source>
</evidence>
<feature type="signal peptide" evidence="2">
    <location>
        <begin position="1"/>
        <end position="19"/>
    </location>
</feature>
<dbReference type="EMBL" id="FOVN01000002">
    <property type="protein sequence ID" value="SFN62847.1"/>
    <property type="molecule type" value="Genomic_DNA"/>
</dbReference>
<evidence type="ECO:0000313" key="4">
    <source>
        <dbReference type="EMBL" id="SFN62847.1"/>
    </source>
</evidence>
<dbReference type="Pfam" id="PF18962">
    <property type="entry name" value="Por_Secre_tail"/>
    <property type="match status" value="1"/>
</dbReference>
<dbReference type="InterPro" id="IPR011047">
    <property type="entry name" value="Quinoprotein_ADH-like_sf"/>
</dbReference>
<feature type="chain" id="PRO_5011476314" evidence="2">
    <location>
        <begin position="20"/>
        <end position="488"/>
    </location>
</feature>
<accession>A0A1I5AK80</accession>
<gene>
    <name evidence="4" type="ORF">SAMN04487989_102114</name>
</gene>
<organism evidence="4 5">
    <name type="scientific">Bizionia echini</name>
    <dbReference type="NCBI Taxonomy" id="649333"/>
    <lineage>
        <taxon>Bacteria</taxon>
        <taxon>Pseudomonadati</taxon>
        <taxon>Bacteroidota</taxon>
        <taxon>Flavobacteriia</taxon>
        <taxon>Flavobacteriales</taxon>
        <taxon>Flavobacteriaceae</taxon>
        <taxon>Bizionia</taxon>
    </lineage>
</organism>
<reference evidence="5" key="1">
    <citation type="submission" date="2016-10" db="EMBL/GenBank/DDBJ databases">
        <authorList>
            <person name="Varghese N."/>
            <person name="Submissions S."/>
        </authorList>
    </citation>
    <scope>NUCLEOTIDE SEQUENCE [LARGE SCALE GENOMIC DNA]</scope>
    <source>
        <strain evidence="5">DSM 23925</strain>
    </source>
</reference>
<proteinExistence type="predicted"/>
<dbReference type="PANTHER" id="PTHR42754:SF1">
    <property type="entry name" value="LIPOPROTEIN"/>
    <property type="match status" value="1"/>
</dbReference>
<dbReference type="STRING" id="649333.SAMN04487989_102114"/>
<dbReference type="Proteomes" id="UP000198705">
    <property type="component" value="Unassembled WGS sequence"/>
</dbReference>
<dbReference type="OrthoDB" id="9811934at2"/>
<evidence type="ECO:0000259" key="3">
    <source>
        <dbReference type="Pfam" id="PF18962"/>
    </source>
</evidence>
<dbReference type="SUPFAM" id="SSF50998">
    <property type="entry name" value="Quinoprotein alcohol dehydrogenase-like"/>
    <property type="match status" value="1"/>
</dbReference>
<name>A0A1I5AK80_9FLAO</name>
<keyword evidence="1 2" id="KW-0732">Signal</keyword>
<dbReference type="AlphaFoldDB" id="A0A1I5AK80"/>
<feature type="domain" description="Secretion system C-terminal sorting" evidence="3">
    <location>
        <begin position="421"/>
        <end position="487"/>
    </location>
</feature>
<evidence type="ECO:0000256" key="2">
    <source>
        <dbReference type="SAM" id="SignalP"/>
    </source>
</evidence>
<dbReference type="InterPro" id="IPR026444">
    <property type="entry name" value="Secre_tail"/>
</dbReference>
<protein>
    <submittedName>
        <fullName evidence="4">Por secretion system C-terminal sorting domain-containing protein</fullName>
    </submittedName>
</protein>
<dbReference type="RefSeq" id="WP_092206902.1">
    <property type="nucleotide sequence ID" value="NZ_FOVN01000002.1"/>
</dbReference>
<keyword evidence="5" id="KW-1185">Reference proteome</keyword>